<accession>A0ABD5Q7D3</accession>
<dbReference type="EMBL" id="JBHSHT010000002">
    <property type="protein sequence ID" value="MFC4826560.1"/>
    <property type="molecule type" value="Genomic_DNA"/>
</dbReference>
<evidence type="ECO:0000256" key="6">
    <source>
        <dbReference type="SAM" id="Phobius"/>
    </source>
</evidence>
<protein>
    <submittedName>
        <fullName evidence="7">S26 family signal peptidase</fullName>
    </submittedName>
</protein>
<organism evidence="7 8">
    <name type="scientific">Halorussus aquaticus</name>
    <dbReference type="NCBI Taxonomy" id="2953748"/>
    <lineage>
        <taxon>Archaea</taxon>
        <taxon>Methanobacteriati</taxon>
        <taxon>Methanobacteriota</taxon>
        <taxon>Stenosarchaea group</taxon>
        <taxon>Halobacteria</taxon>
        <taxon>Halobacteriales</taxon>
        <taxon>Haladaptataceae</taxon>
        <taxon>Halorussus</taxon>
    </lineage>
</organism>
<dbReference type="GO" id="GO:0016020">
    <property type="term" value="C:membrane"/>
    <property type="evidence" value="ECO:0007669"/>
    <property type="project" value="UniProtKB-SubCell"/>
</dbReference>
<comment type="subcellular location">
    <subcellularLocation>
        <location evidence="1">Membrane</location>
    </subcellularLocation>
</comment>
<keyword evidence="2 6" id="KW-0812">Transmembrane</keyword>
<evidence type="ECO:0000313" key="7">
    <source>
        <dbReference type="EMBL" id="MFC4826560.1"/>
    </source>
</evidence>
<keyword evidence="4 6" id="KW-0472">Membrane</keyword>
<feature type="region of interest" description="Disordered" evidence="5">
    <location>
        <begin position="252"/>
        <end position="277"/>
    </location>
</feature>
<dbReference type="CDD" id="cd06530">
    <property type="entry name" value="S26_SPase_I"/>
    <property type="match status" value="1"/>
</dbReference>
<dbReference type="SUPFAM" id="SSF51306">
    <property type="entry name" value="LexA/Signal peptidase"/>
    <property type="match status" value="1"/>
</dbReference>
<gene>
    <name evidence="7" type="ORF">ACFO9K_20070</name>
</gene>
<dbReference type="Proteomes" id="UP001595945">
    <property type="component" value="Unassembled WGS sequence"/>
</dbReference>
<keyword evidence="8" id="KW-1185">Reference proteome</keyword>
<name>A0ABD5Q7D3_9EURY</name>
<dbReference type="AlphaFoldDB" id="A0ABD5Q7D3"/>
<reference evidence="7 8" key="1">
    <citation type="journal article" date="2019" name="Int. J. Syst. Evol. Microbiol.">
        <title>The Global Catalogue of Microorganisms (GCM) 10K type strain sequencing project: providing services to taxonomists for standard genome sequencing and annotation.</title>
        <authorList>
            <consortium name="The Broad Institute Genomics Platform"/>
            <consortium name="The Broad Institute Genome Sequencing Center for Infectious Disease"/>
            <person name="Wu L."/>
            <person name="Ma J."/>
        </authorList>
    </citation>
    <scope>NUCLEOTIDE SEQUENCE [LARGE SCALE GENOMIC DNA]</scope>
    <source>
        <strain evidence="7 8">XZYJ18</strain>
    </source>
</reference>
<dbReference type="RefSeq" id="WP_254267851.1">
    <property type="nucleotide sequence ID" value="NZ_CP100400.1"/>
</dbReference>
<evidence type="ECO:0000256" key="2">
    <source>
        <dbReference type="ARBA" id="ARBA00022692"/>
    </source>
</evidence>
<evidence type="ECO:0000256" key="1">
    <source>
        <dbReference type="ARBA" id="ARBA00004370"/>
    </source>
</evidence>
<evidence type="ECO:0000313" key="8">
    <source>
        <dbReference type="Proteomes" id="UP001595945"/>
    </source>
</evidence>
<evidence type="ECO:0000256" key="3">
    <source>
        <dbReference type="ARBA" id="ARBA00022989"/>
    </source>
</evidence>
<dbReference type="InterPro" id="IPR019533">
    <property type="entry name" value="Peptidase_S26"/>
</dbReference>
<proteinExistence type="predicted"/>
<evidence type="ECO:0000256" key="4">
    <source>
        <dbReference type="ARBA" id="ARBA00023136"/>
    </source>
</evidence>
<feature type="transmembrane region" description="Helical" evidence="6">
    <location>
        <begin position="54"/>
        <end position="75"/>
    </location>
</feature>
<dbReference type="InterPro" id="IPR001733">
    <property type="entry name" value="Peptidase_S26B"/>
</dbReference>
<sequence length="277" mass="29625">MSSPRDGPSSEGPATDGGEPTEEESGPLALVHRFRSSENQVVVFVREMLSSASIVLAIGLLLFAVSGVWPPMVAIESGSMEPHMQKGDLVFIMEEGRLAPAAAQQGTGVVPYQAGKDAGYKKFGSYGDVIVYQPDGKDYQTPIIHRARFWVEKGENWYDEANKEYISAENCEQLTNCPAPNSGFITKGDANPSYDQSNGMRLSDPVKPSWVRGTAEVRVPWLGWVRLQFSGAAYLSPGTATLSSTMTSFTPAATLPSSGEPLSPTGDIATDRSVGAA</sequence>
<dbReference type="InterPro" id="IPR036286">
    <property type="entry name" value="LexA/Signal_pep-like_sf"/>
</dbReference>
<evidence type="ECO:0000256" key="5">
    <source>
        <dbReference type="SAM" id="MobiDB-lite"/>
    </source>
</evidence>
<comment type="caution">
    <text evidence="7">The sequence shown here is derived from an EMBL/GenBank/DDBJ whole genome shotgun (WGS) entry which is preliminary data.</text>
</comment>
<dbReference type="PANTHER" id="PTHR10806:SF6">
    <property type="entry name" value="SIGNAL PEPTIDASE COMPLEX CATALYTIC SUBUNIT SEC11"/>
    <property type="match status" value="1"/>
</dbReference>
<dbReference type="PANTHER" id="PTHR10806">
    <property type="entry name" value="SIGNAL PEPTIDASE COMPLEX CATALYTIC SUBUNIT SEC11"/>
    <property type="match status" value="1"/>
</dbReference>
<keyword evidence="3 6" id="KW-1133">Transmembrane helix</keyword>
<feature type="region of interest" description="Disordered" evidence="5">
    <location>
        <begin position="1"/>
        <end position="25"/>
    </location>
</feature>
<dbReference type="GeneID" id="73046342"/>